<dbReference type="PANTHER" id="PTHR33744:SF7">
    <property type="entry name" value="PUCR FAMILY TRANSCRIPTIONAL REGULATOR"/>
    <property type="match status" value="1"/>
</dbReference>
<dbReference type="Proteomes" id="UP000546324">
    <property type="component" value="Unassembled WGS sequence"/>
</dbReference>
<dbReference type="RefSeq" id="WP_185024229.1">
    <property type="nucleotide sequence ID" value="NZ_JACHMQ010000001.1"/>
</dbReference>
<dbReference type="InterPro" id="IPR051448">
    <property type="entry name" value="CdaR-like_regulators"/>
</dbReference>
<dbReference type="InterPro" id="IPR025736">
    <property type="entry name" value="PucR_C-HTH_dom"/>
</dbReference>
<evidence type="ECO:0000259" key="2">
    <source>
        <dbReference type="Pfam" id="PF14361"/>
    </source>
</evidence>
<comment type="caution">
    <text evidence="3">The sequence shown here is derived from an EMBL/GenBank/DDBJ whole genome shotgun (WGS) entry which is preliminary data.</text>
</comment>
<evidence type="ECO:0000259" key="1">
    <source>
        <dbReference type="Pfam" id="PF13556"/>
    </source>
</evidence>
<name>A0A7X0FVQ0_9ACTN</name>
<feature type="domain" description="PucR C-terminal helix-turn-helix" evidence="1">
    <location>
        <begin position="312"/>
        <end position="359"/>
    </location>
</feature>
<protein>
    <recommendedName>
        <fullName evidence="5">PucR family transcriptional regulator</fullName>
    </recommendedName>
</protein>
<feature type="domain" description="RsbT co-antagonist protein RsbRD N-terminal" evidence="2">
    <location>
        <begin position="22"/>
        <end position="154"/>
    </location>
</feature>
<dbReference type="InterPro" id="IPR025751">
    <property type="entry name" value="RsbRD_N_dom"/>
</dbReference>
<dbReference type="AlphaFoldDB" id="A0A7X0FVQ0"/>
<dbReference type="Pfam" id="PF13556">
    <property type="entry name" value="HTH_30"/>
    <property type="match status" value="1"/>
</dbReference>
<sequence length="382" mass="40337">MEPSADDRFLRLLIEHTDDPVLLEATVRAARGRSELVAALPEEETRRHTRALVHGVLAALEDGEPSEEVLAAAERLGSDRARQGVPVAAFLDGFQAGRAHLVRALVADGRRRGVPDAALLDGVTRIDEITTALVRRMVHAHRVAELEMARTVREGRLQMLRQLLHGESVPVLAPLDPRAAYHCVVSDLSDPAVAGRLEAALTAAGPGLCGLVDGRLAALVARLPGPREPAAGPSGPLLVAAPPARPGEVAPMYALGRRALRAGAAAGLAGMRELADLALLTATEAEPELGGLLAGALLAGLDPGEPFHRELAGTALAYLDHGGRIEPTAAALHVHGNTVKYRIRRFQELTGRPLSDPGAGAAVSRTANWWWALHRWLAQSGA</sequence>
<reference evidence="3 4" key="1">
    <citation type="submission" date="2020-08" db="EMBL/GenBank/DDBJ databases">
        <title>Sequencing the genomes of 1000 actinobacteria strains.</title>
        <authorList>
            <person name="Klenk H.-P."/>
        </authorList>
    </citation>
    <scope>NUCLEOTIDE SEQUENCE [LARGE SCALE GENOMIC DNA]</scope>
    <source>
        <strain evidence="3 4">DSM 43675</strain>
    </source>
</reference>
<accession>A0A7X0FVQ0</accession>
<dbReference type="Pfam" id="PF14361">
    <property type="entry name" value="RsbRD_N"/>
    <property type="match status" value="1"/>
</dbReference>
<organism evidence="3 4">
    <name type="scientific">Actinomadura coerulea</name>
    <dbReference type="NCBI Taxonomy" id="46159"/>
    <lineage>
        <taxon>Bacteria</taxon>
        <taxon>Bacillati</taxon>
        <taxon>Actinomycetota</taxon>
        <taxon>Actinomycetes</taxon>
        <taxon>Streptosporangiales</taxon>
        <taxon>Thermomonosporaceae</taxon>
        <taxon>Actinomadura</taxon>
    </lineage>
</organism>
<dbReference type="EMBL" id="JACHMQ010000001">
    <property type="protein sequence ID" value="MBB6394584.1"/>
    <property type="molecule type" value="Genomic_DNA"/>
</dbReference>
<evidence type="ECO:0000313" key="4">
    <source>
        <dbReference type="Proteomes" id="UP000546324"/>
    </source>
</evidence>
<evidence type="ECO:0000313" key="3">
    <source>
        <dbReference type="EMBL" id="MBB6394584.1"/>
    </source>
</evidence>
<proteinExistence type="predicted"/>
<evidence type="ECO:0008006" key="5">
    <source>
        <dbReference type="Google" id="ProtNLM"/>
    </source>
</evidence>
<gene>
    <name evidence="3" type="ORF">BKA00_001498</name>
</gene>
<dbReference type="PANTHER" id="PTHR33744">
    <property type="entry name" value="CARBOHYDRATE DIACID REGULATOR"/>
    <property type="match status" value="1"/>
</dbReference>
<dbReference type="Gene3D" id="1.10.10.2840">
    <property type="entry name" value="PucR C-terminal helix-turn-helix domain"/>
    <property type="match status" value="1"/>
</dbReference>
<keyword evidence="4" id="KW-1185">Reference proteome</keyword>
<dbReference type="InterPro" id="IPR042070">
    <property type="entry name" value="PucR_C-HTH_sf"/>
</dbReference>